<dbReference type="Pfam" id="PF07992">
    <property type="entry name" value="Pyr_redox_2"/>
    <property type="match status" value="1"/>
</dbReference>
<evidence type="ECO:0000256" key="3">
    <source>
        <dbReference type="ARBA" id="ARBA00023014"/>
    </source>
</evidence>
<dbReference type="PANTHER" id="PTHR43100:SF2">
    <property type="entry name" value="BNAA03G19380D PROTEIN"/>
    <property type="match status" value="1"/>
</dbReference>
<dbReference type="STRING" id="1058.SAMN05421783_10252"/>
<organism evidence="5 6">
    <name type="scientific">Thiocapsa roseopersicina</name>
    <dbReference type="NCBI Taxonomy" id="1058"/>
    <lineage>
        <taxon>Bacteria</taxon>
        <taxon>Pseudomonadati</taxon>
        <taxon>Pseudomonadota</taxon>
        <taxon>Gammaproteobacteria</taxon>
        <taxon>Chromatiales</taxon>
        <taxon>Chromatiaceae</taxon>
        <taxon>Thiocapsa</taxon>
    </lineage>
</organism>
<proteinExistence type="predicted"/>
<dbReference type="InterPro" id="IPR009051">
    <property type="entry name" value="Helical_ferredxn"/>
</dbReference>
<evidence type="ECO:0000256" key="1">
    <source>
        <dbReference type="ARBA" id="ARBA00022723"/>
    </source>
</evidence>
<dbReference type="InterPro" id="IPR036188">
    <property type="entry name" value="FAD/NAD-bd_sf"/>
</dbReference>
<dbReference type="Gene3D" id="3.50.50.60">
    <property type="entry name" value="FAD/NAD(P)-binding domain"/>
    <property type="match status" value="2"/>
</dbReference>
<dbReference type="OrthoDB" id="9803192at2"/>
<dbReference type="AlphaFoldDB" id="A0A1H2RJ19"/>
<dbReference type="SUPFAM" id="SSF54862">
    <property type="entry name" value="4Fe-4S ferredoxins"/>
    <property type="match status" value="1"/>
</dbReference>
<dbReference type="InterPro" id="IPR051394">
    <property type="entry name" value="Glutamate_Synthase"/>
</dbReference>
<dbReference type="Proteomes" id="UP000198816">
    <property type="component" value="Unassembled WGS sequence"/>
</dbReference>
<evidence type="ECO:0000313" key="6">
    <source>
        <dbReference type="Proteomes" id="UP000198816"/>
    </source>
</evidence>
<dbReference type="EMBL" id="FNNZ01000002">
    <property type="protein sequence ID" value="SDW19357.1"/>
    <property type="molecule type" value="Genomic_DNA"/>
</dbReference>
<keyword evidence="3" id="KW-0411">Iron-sulfur</keyword>
<dbReference type="InterPro" id="IPR017896">
    <property type="entry name" value="4Fe4S_Fe-S-bd"/>
</dbReference>
<dbReference type="GO" id="GO:0051536">
    <property type="term" value="F:iron-sulfur cluster binding"/>
    <property type="evidence" value="ECO:0007669"/>
    <property type="project" value="UniProtKB-KW"/>
</dbReference>
<dbReference type="Pfam" id="PF12838">
    <property type="entry name" value="Fer4_7"/>
    <property type="match status" value="1"/>
</dbReference>
<dbReference type="PROSITE" id="PS00198">
    <property type="entry name" value="4FE4S_FER_1"/>
    <property type="match status" value="1"/>
</dbReference>
<keyword evidence="6" id="KW-1185">Reference proteome</keyword>
<sequence>MATSTDEMKTKPSWRRFEDGQHEWDKWTDKIFVQDTSHKCPTYVHKTPPCQGSCPSGEDIRGWLQIVRGMEKPPVGLDWEEYAFRRSTDANPFPSMMGRVCPAPCQDGCNRNALEDFVGINAVEQFIGDTAIEKGYRFEAAPADTGKRVAIIGGGPAGLAAAYQLRRKGHAATIFEANDGLGGMFFYGIPGYRVPRDKLNAEIQRILDMGQIEVRLKTKVGTDITVEQLEKEFDAVLWAIGCQSGRGLPVPGWQGTPNCVSGVAFLKAFNEGRMKITAERVVCVGGGDTSIDVVSVARRLGHITKTGPKDLPETVIHDGYVAHDAAMTAAAEGAEVTLTSLFTRDKMTASEHEVHDATHEGVTILDGVMPLEVMLGENGRATGLRVADCQMVDGRPTPVEGTERVLAADLIVAAIGQGGDLTGLEELDNGRGLMNADKFYQVPNKPGHFVAGDIIRPHLLTTAIGQASIAVDSIDEYVRQVEHKRRPKVDVHHFNLLEKMTEANLAPEAFVPDERGDMRGTSSANYAIHNYEDRSGAEVIPHEELFLGHFNFHPRNLRKEDVPSSDDVLGHFRERVIGLAEAEAIDEAKRCMSCGMCFECDNCVIFCPQDAVFRVDKNSRTTGRYVDTDYAKCIGCHICADVCPTGYIKMGLGE</sequence>
<dbReference type="Pfam" id="PF14691">
    <property type="entry name" value="Fer4_20"/>
    <property type="match status" value="1"/>
</dbReference>
<dbReference type="PROSITE" id="PS51379">
    <property type="entry name" value="4FE4S_FER_2"/>
    <property type="match status" value="1"/>
</dbReference>
<evidence type="ECO:0000256" key="2">
    <source>
        <dbReference type="ARBA" id="ARBA00023004"/>
    </source>
</evidence>
<keyword evidence="2" id="KW-0408">Iron</keyword>
<dbReference type="InterPro" id="IPR023753">
    <property type="entry name" value="FAD/NAD-binding_dom"/>
</dbReference>
<dbReference type="SUPFAM" id="SSF51971">
    <property type="entry name" value="Nucleotide-binding domain"/>
    <property type="match status" value="1"/>
</dbReference>
<feature type="domain" description="4Fe-4S ferredoxin-type" evidence="4">
    <location>
        <begin position="624"/>
        <end position="653"/>
    </location>
</feature>
<evidence type="ECO:0000259" key="4">
    <source>
        <dbReference type="PROSITE" id="PS51379"/>
    </source>
</evidence>
<evidence type="ECO:0000313" key="5">
    <source>
        <dbReference type="EMBL" id="SDW19357.1"/>
    </source>
</evidence>
<dbReference type="GO" id="GO:0016491">
    <property type="term" value="F:oxidoreductase activity"/>
    <property type="evidence" value="ECO:0007669"/>
    <property type="project" value="InterPro"/>
</dbReference>
<dbReference type="Gene3D" id="1.10.1060.10">
    <property type="entry name" value="Alpha-helical ferredoxin"/>
    <property type="match status" value="1"/>
</dbReference>
<dbReference type="PRINTS" id="PR00419">
    <property type="entry name" value="ADXRDTASE"/>
</dbReference>
<dbReference type="NCBIfam" id="NF009410">
    <property type="entry name" value="PRK12771.1"/>
    <property type="match status" value="1"/>
</dbReference>
<dbReference type="Gene3D" id="3.30.70.20">
    <property type="match status" value="1"/>
</dbReference>
<dbReference type="InterPro" id="IPR017900">
    <property type="entry name" value="4Fe4S_Fe_S_CS"/>
</dbReference>
<reference evidence="6" key="1">
    <citation type="submission" date="2016-10" db="EMBL/GenBank/DDBJ databases">
        <authorList>
            <person name="Varghese N."/>
            <person name="Submissions S."/>
        </authorList>
    </citation>
    <scope>NUCLEOTIDE SEQUENCE [LARGE SCALE GENOMIC DNA]</scope>
    <source>
        <strain evidence="6">DSM 217</strain>
    </source>
</reference>
<accession>A0A1H2RJ19</accession>
<dbReference type="PANTHER" id="PTHR43100">
    <property type="entry name" value="GLUTAMATE SYNTHASE [NADPH] SMALL CHAIN"/>
    <property type="match status" value="1"/>
</dbReference>
<protein>
    <submittedName>
        <fullName evidence="5">NADPH-dependent glutamate synthase beta chain</fullName>
    </submittedName>
</protein>
<dbReference type="InterPro" id="IPR028261">
    <property type="entry name" value="DPD_II"/>
</dbReference>
<keyword evidence="1" id="KW-0479">Metal-binding</keyword>
<gene>
    <name evidence="5" type="ORF">SAMN05421783_10252</name>
</gene>
<dbReference type="RefSeq" id="WP_093027986.1">
    <property type="nucleotide sequence ID" value="NZ_FNNZ01000002.1"/>
</dbReference>
<dbReference type="GO" id="GO:0046872">
    <property type="term" value="F:metal ion binding"/>
    <property type="evidence" value="ECO:0007669"/>
    <property type="project" value="UniProtKB-KW"/>
</dbReference>
<name>A0A1H2RJ19_THIRO</name>